<evidence type="ECO:0000313" key="3">
    <source>
        <dbReference type="Proteomes" id="UP000765509"/>
    </source>
</evidence>
<organism evidence="2 3">
    <name type="scientific">Austropuccinia psidii MF-1</name>
    <dbReference type="NCBI Taxonomy" id="1389203"/>
    <lineage>
        <taxon>Eukaryota</taxon>
        <taxon>Fungi</taxon>
        <taxon>Dikarya</taxon>
        <taxon>Basidiomycota</taxon>
        <taxon>Pucciniomycotina</taxon>
        <taxon>Pucciniomycetes</taxon>
        <taxon>Pucciniales</taxon>
        <taxon>Sphaerophragmiaceae</taxon>
        <taxon>Austropuccinia</taxon>
    </lineage>
</organism>
<feature type="region of interest" description="Disordered" evidence="1">
    <location>
        <begin position="213"/>
        <end position="232"/>
    </location>
</feature>
<evidence type="ECO:0000313" key="2">
    <source>
        <dbReference type="EMBL" id="MBW0510451.1"/>
    </source>
</evidence>
<keyword evidence="3" id="KW-1185">Reference proteome</keyword>
<dbReference type="AlphaFoldDB" id="A0A9Q3DTT3"/>
<feature type="region of interest" description="Disordered" evidence="1">
    <location>
        <begin position="137"/>
        <end position="173"/>
    </location>
</feature>
<dbReference type="EMBL" id="AVOT02021568">
    <property type="protein sequence ID" value="MBW0510451.1"/>
    <property type="molecule type" value="Genomic_DNA"/>
</dbReference>
<feature type="compositionally biased region" description="Basic and acidic residues" evidence="1">
    <location>
        <begin position="137"/>
        <end position="151"/>
    </location>
</feature>
<gene>
    <name evidence="2" type="ORF">O181_050166</name>
</gene>
<protein>
    <submittedName>
        <fullName evidence="2">Uncharacterized protein</fullName>
    </submittedName>
</protein>
<feature type="compositionally biased region" description="Polar residues" evidence="1">
    <location>
        <begin position="217"/>
        <end position="232"/>
    </location>
</feature>
<comment type="caution">
    <text evidence="2">The sequence shown here is derived from an EMBL/GenBank/DDBJ whole genome shotgun (WGS) entry which is preliminary data.</text>
</comment>
<dbReference type="OrthoDB" id="5552562at2759"/>
<name>A0A9Q3DTT3_9BASI</name>
<accession>A0A9Q3DTT3</accession>
<proteinExistence type="predicted"/>
<sequence length="232" mass="26854">MVNFQADSVSVSSRPPDFKTPSMKAPECFYRTQPFKVRSFIQTFQFIWQMDPNEVRKAEAELYSLRIKEGGYASLFIADLRSLVSIIGDWGERALIHHFRKGLPSRILDQLASHPLRIDSLQHLMDVTLELDTRYHERQKQKGNHQEKKPEASNSNSSSSSQWKKKNFQKRDKPHSCLLNKVFKLMNSEKERRIKEGLHTYCGGKHSLESCFKRPQNKLTQPSGNFPSQGKS</sequence>
<reference evidence="2" key="1">
    <citation type="submission" date="2021-03" db="EMBL/GenBank/DDBJ databases">
        <title>Draft genome sequence of rust myrtle Austropuccinia psidii MF-1, a brazilian biotype.</title>
        <authorList>
            <person name="Quecine M.C."/>
            <person name="Pachon D.M.R."/>
            <person name="Bonatelli M.L."/>
            <person name="Correr F.H."/>
            <person name="Franceschini L.M."/>
            <person name="Leite T.F."/>
            <person name="Margarido G.R.A."/>
            <person name="Almeida C.A."/>
            <person name="Ferrarezi J.A."/>
            <person name="Labate C.A."/>
        </authorList>
    </citation>
    <scope>NUCLEOTIDE SEQUENCE</scope>
    <source>
        <strain evidence="2">MF-1</strain>
    </source>
</reference>
<dbReference type="Proteomes" id="UP000765509">
    <property type="component" value="Unassembled WGS sequence"/>
</dbReference>
<evidence type="ECO:0000256" key="1">
    <source>
        <dbReference type="SAM" id="MobiDB-lite"/>
    </source>
</evidence>